<accession>A8NK93</accession>
<dbReference type="OrthoDB" id="3217549at2759"/>
<evidence type="ECO:0000313" key="2">
    <source>
        <dbReference type="EMBL" id="EAU87360.2"/>
    </source>
</evidence>
<dbReference type="PANTHER" id="PTHR38926:SF5">
    <property type="entry name" value="F-BOX AND LEUCINE-RICH REPEAT PROTEIN 6"/>
    <property type="match status" value="1"/>
</dbReference>
<sequence length="969" mass="109378">MDQVRSWFWQRPRSLIQRSVDAALTTIPAVPRAIGRVFRSNRSARQSPPSTPSRRARKRARSDSPLTQEQASQGSSRQEPVESEAAAQSSPSRLLPTRTPSATTTTLIRKTTHPNQPAIYSLPHDVLGEIFYFYIHGTGSKKKRKVGVTTHRWQYETPLVLGMVCRPWRQVTHAYASLWSTIQVTYPRTKDVPQLAHWLKMSRTCLLDITVLQHRKSTGVDVGLRETLKEVMAHGPRWKYVAFKLTNMEAPPGEDELATLAVETPELLEFSLGLPAPSSSVVANENLNFCKFLYTAPKLKSILFGRGLRPSISSIQENAAFWEKLEHASFYTLSMREVLTLLSTCKSLTSFFVYDLVQPFLDSDEIGERVVHPMLRSLTFTAVMSLDHLLDRVTLPALTDLKLAAGFGCPPAQGWKSLKNLFERSECTLKSLDYRDDWEGNNEPIIAYHLGSPKLYGVTHLTIHNIVKDITLQYLTISTKDGRHPLPNLEVLNLPCVSAADGVLERMVRTRLEVEDPKFQELNAVVMINLDDTIEDLAARLATDPDGSKRAERLKAMVKRDLGMGEEFPHPAVDVFAPRLAPLLKLLPTHHPSAPRQVQVAPPPPFDTIPDELVSKIFDHYVYDLDVLVTVPSPLRIICARWRAIATSAPVLWSSISVFNPRPQDVSVYRRWLEYSQQSLLELTIRVIGLKTAAIGSILAATLTESHRWRRITLHIMWEDIEALEWERMVHPDNLEFFDIYISKGEGRAWRRFCSLLASSRALRYFKATPQLFSPTWITDIHWASITTVQIADLMETQKVVEMLRQAPSLQRCILDVVGPLLRDFPAYSTPIEVRSLEELHIRAVRPRFLDFVVLPSLINLSIGIPCYAGTDSYSYGGWDRDGVWSPIEILGERSKWKLSTFRIAYVGIKDDLDIGPYAPSPVFEHLTSFHHGGGVSCETVNALAFQISRPIETDASACRAVSGHMHRT</sequence>
<feature type="compositionally biased region" description="Polar residues" evidence="1">
    <location>
        <begin position="66"/>
        <end position="78"/>
    </location>
</feature>
<feature type="compositionally biased region" description="Low complexity" evidence="1">
    <location>
        <begin position="93"/>
        <end position="107"/>
    </location>
</feature>
<dbReference type="KEGG" id="cci:CC1G_02119"/>
<dbReference type="PANTHER" id="PTHR38926">
    <property type="entry name" value="F-BOX DOMAIN CONTAINING PROTEIN, EXPRESSED"/>
    <property type="match status" value="1"/>
</dbReference>
<dbReference type="AlphaFoldDB" id="A8NK93"/>
<dbReference type="RefSeq" id="XP_001834383.2">
    <property type="nucleotide sequence ID" value="XM_001834331.2"/>
</dbReference>
<name>A8NK93_COPC7</name>
<dbReference type="HOGENOM" id="CLU_305874_0_0_1"/>
<proteinExistence type="predicted"/>
<feature type="region of interest" description="Disordered" evidence="1">
    <location>
        <begin position="38"/>
        <end position="111"/>
    </location>
</feature>
<keyword evidence="3" id="KW-1185">Reference proteome</keyword>
<dbReference type="GeneID" id="6010897"/>
<evidence type="ECO:0000256" key="1">
    <source>
        <dbReference type="SAM" id="MobiDB-lite"/>
    </source>
</evidence>
<dbReference type="VEuPathDB" id="FungiDB:CC1G_02119"/>
<protein>
    <recommendedName>
        <fullName evidence="4">F-box domain-containing protein</fullName>
    </recommendedName>
</protein>
<dbReference type="InParanoid" id="A8NK93"/>
<evidence type="ECO:0008006" key="4">
    <source>
        <dbReference type="Google" id="ProtNLM"/>
    </source>
</evidence>
<gene>
    <name evidence="2" type="ORF">CC1G_02119</name>
</gene>
<dbReference type="EMBL" id="AACS02000010">
    <property type="protein sequence ID" value="EAU87360.2"/>
    <property type="molecule type" value="Genomic_DNA"/>
</dbReference>
<evidence type="ECO:0000313" key="3">
    <source>
        <dbReference type="Proteomes" id="UP000001861"/>
    </source>
</evidence>
<comment type="caution">
    <text evidence="2">The sequence shown here is derived from an EMBL/GenBank/DDBJ whole genome shotgun (WGS) entry which is preliminary data.</text>
</comment>
<dbReference type="Proteomes" id="UP000001861">
    <property type="component" value="Unassembled WGS sequence"/>
</dbReference>
<reference evidence="2 3" key="1">
    <citation type="journal article" date="2010" name="Proc. Natl. Acad. Sci. U.S.A.">
        <title>Insights into evolution of multicellular fungi from the assembled chromosomes of the mushroom Coprinopsis cinerea (Coprinus cinereus).</title>
        <authorList>
            <person name="Stajich J.E."/>
            <person name="Wilke S.K."/>
            <person name="Ahren D."/>
            <person name="Au C.H."/>
            <person name="Birren B.W."/>
            <person name="Borodovsky M."/>
            <person name="Burns C."/>
            <person name="Canback B."/>
            <person name="Casselton L.A."/>
            <person name="Cheng C.K."/>
            <person name="Deng J."/>
            <person name="Dietrich F.S."/>
            <person name="Fargo D.C."/>
            <person name="Farman M.L."/>
            <person name="Gathman A.C."/>
            <person name="Goldberg J."/>
            <person name="Guigo R."/>
            <person name="Hoegger P.J."/>
            <person name="Hooker J.B."/>
            <person name="Huggins A."/>
            <person name="James T.Y."/>
            <person name="Kamada T."/>
            <person name="Kilaru S."/>
            <person name="Kodira C."/>
            <person name="Kues U."/>
            <person name="Kupfer D."/>
            <person name="Kwan H.S."/>
            <person name="Lomsadze A."/>
            <person name="Li W."/>
            <person name="Lilly W.W."/>
            <person name="Ma L.J."/>
            <person name="Mackey A.J."/>
            <person name="Manning G."/>
            <person name="Martin F."/>
            <person name="Muraguchi H."/>
            <person name="Natvig D.O."/>
            <person name="Palmerini H."/>
            <person name="Ramesh M.A."/>
            <person name="Rehmeyer C.J."/>
            <person name="Roe B.A."/>
            <person name="Shenoy N."/>
            <person name="Stanke M."/>
            <person name="Ter-Hovhannisyan V."/>
            <person name="Tunlid A."/>
            <person name="Velagapudi R."/>
            <person name="Vision T.J."/>
            <person name="Zeng Q."/>
            <person name="Zolan M.E."/>
            <person name="Pukkila P.J."/>
        </authorList>
    </citation>
    <scope>NUCLEOTIDE SEQUENCE [LARGE SCALE GENOMIC DNA]</scope>
    <source>
        <strain evidence="3">Okayama-7 / 130 / ATCC MYA-4618 / FGSC 9003</strain>
    </source>
</reference>
<organism evidence="2 3">
    <name type="scientific">Coprinopsis cinerea (strain Okayama-7 / 130 / ATCC MYA-4618 / FGSC 9003)</name>
    <name type="common">Inky cap fungus</name>
    <name type="synonym">Hormographiella aspergillata</name>
    <dbReference type="NCBI Taxonomy" id="240176"/>
    <lineage>
        <taxon>Eukaryota</taxon>
        <taxon>Fungi</taxon>
        <taxon>Dikarya</taxon>
        <taxon>Basidiomycota</taxon>
        <taxon>Agaricomycotina</taxon>
        <taxon>Agaricomycetes</taxon>
        <taxon>Agaricomycetidae</taxon>
        <taxon>Agaricales</taxon>
        <taxon>Agaricineae</taxon>
        <taxon>Psathyrellaceae</taxon>
        <taxon>Coprinopsis</taxon>
    </lineage>
</organism>